<sequence>MGIILQSSAILLAAQIKAQRDARVYGWNFTWEMVTHVMKLCDHAMAEGDRFSGELVSLQMVSKASLIGVVDVVLHLCSKAAK</sequence>
<dbReference type="EMBL" id="RCHU02000002">
    <property type="protein sequence ID" value="KAL3604443.1"/>
    <property type="molecule type" value="Genomic_DNA"/>
</dbReference>
<evidence type="ECO:0000313" key="2">
    <source>
        <dbReference type="Proteomes" id="UP000309997"/>
    </source>
</evidence>
<reference evidence="1 2" key="1">
    <citation type="journal article" date="2024" name="Plant Biotechnol. J.">
        <title>Genome and CRISPR/Cas9 system of a widespread forest tree (Populus alba) in the world.</title>
        <authorList>
            <person name="Liu Y.J."/>
            <person name="Jiang P.F."/>
            <person name="Han X.M."/>
            <person name="Li X.Y."/>
            <person name="Wang H.M."/>
            <person name="Wang Y.J."/>
            <person name="Wang X.X."/>
            <person name="Zeng Q.Y."/>
        </authorList>
    </citation>
    <scope>NUCLEOTIDE SEQUENCE [LARGE SCALE GENOMIC DNA]</scope>
    <source>
        <strain evidence="2">cv. PAL-ZL1</strain>
    </source>
</reference>
<organism evidence="1 2">
    <name type="scientific">Populus alba</name>
    <name type="common">White poplar</name>
    <dbReference type="NCBI Taxonomy" id="43335"/>
    <lineage>
        <taxon>Eukaryota</taxon>
        <taxon>Viridiplantae</taxon>
        <taxon>Streptophyta</taxon>
        <taxon>Embryophyta</taxon>
        <taxon>Tracheophyta</taxon>
        <taxon>Spermatophyta</taxon>
        <taxon>Magnoliopsida</taxon>
        <taxon>eudicotyledons</taxon>
        <taxon>Gunneridae</taxon>
        <taxon>Pentapetalae</taxon>
        <taxon>rosids</taxon>
        <taxon>fabids</taxon>
        <taxon>Malpighiales</taxon>
        <taxon>Salicaceae</taxon>
        <taxon>Saliceae</taxon>
        <taxon>Populus</taxon>
    </lineage>
</organism>
<protein>
    <submittedName>
        <fullName evidence="1">Uncharacterized protein</fullName>
    </submittedName>
</protein>
<keyword evidence="2" id="KW-1185">Reference proteome</keyword>
<dbReference type="Proteomes" id="UP000309997">
    <property type="component" value="Unassembled WGS sequence"/>
</dbReference>
<proteinExistence type="predicted"/>
<accession>A0ACC4CU03</accession>
<gene>
    <name evidence="1" type="ORF">D5086_005302</name>
</gene>
<comment type="caution">
    <text evidence="1">The sequence shown here is derived from an EMBL/GenBank/DDBJ whole genome shotgun (WGS) entry which is preliminary data.</text>
</comment>
<name>A0ACC4CU03_POPAL</name>
<evidence type="ECO:0000313" key="1">
    <source>
        <dbReference type="EMBL" id="KAL3604443.1"/>
    </source>
</evidence>